<accession>A0A0B6ZHM3</accession>
<gene>
    <name evidence="2" type="primary">ORF65132</name>
</gene>
<evidence type="ECO:0000313" key="2">
    <source>
        <dbReference type="EMBL" id="CEK68119.1"/>
    </source>
</evidence>
<dbReference type="InterPro" id="IPR031651">
    <property type="entry name" value="DUF4709"/>
</dbReference>
<dbReference type="PANTHER" id="PTHR22382">
    <property type="entry name" value="RIKEN CDNA 4921504E06 GENE"/>
    <property type="match status" value="1"/>
</dbReference>
<name>A0A0B6ZHM3_9EUPU</name>
<reference evidence="2" key="1">
    <citation type="submission" date="2014-12" db="EMBL/GenBank/DDBJ databases">
        <title>Insight into the proteome of Arion vulgaris.</title>
        <authorList>
            <person name="Aradska J."/>
            <person name="Bulat T."/>
            <person name="Smidak R."/>
            <person name="Sarate P."/>
            <person name="Gangsoo J."/>
            <person name="Sialana F."/>
            <person name="Bilban M."/>
            <person name="Lubec G."/>
        </authorList>
    </citation>
    <scope>NUCLEOTIDE SEQUENCE</scope>
    <source>
        <tissue evidence="2">Skin</tissue>
    </source>
</reference>
<proteinExistence type="predicted"/>
<feature type="domain" description="DUF4709" evidence="1">
    <location>
        <begin position="57"/>
        <end position="131"/>
    </location>
</feature>
<feature type="non-terminal residue" evidence="2">
    <location>
        <position position="1"/>
    </location>
</feature>
<dbReference type="PANTHER" id="PTHR22382:SF7">
    <property type="entry name" value="RIKEN CDNA 4921504E06 GENE"/>
    <property type="match status" value="1"/>
</dbReference>
<organism evidence="2">
    <name type="scientific">Arion vulgaris</name>
    <dbReference type="NCBI Taxonomy" id="1028688"/>
    <lineage>
        <taxon>Eukaryota</taxon>
        <taxon>Metazoa</taxon>
        <taxon>Spiralia</taxon>
        <taxon>Lophotrochozoa</taxon>
        <taxon>Mollusca</taxon>
        <taxon>Gastropoda</taxon>
        <taxon>Heterobranchia</taxon>
        <taxon>Euthyneura</taxon>
        <taxon>Panpulmonata</taxon>
        <taxon>Eupulmonata</taxon>
        <taxon>Stylommatophora</taxon>
        <taxon>Helicina</taxon>
        <taxon>Arionoidea</taxon>
        <taxon>Arionidae</taxon>
        <taxon>Arion</taxon>
    </lineage>
</organism>
<feature type="non-terminal residue" evidence="2">
    <location>
        <position position="131"/>
    </location>
</feature>
<protein>
    <recommendedName>
        <fullName evidence="1">DUF4709 domain-containing protein</fullName>
    </recommendedName>
</protein>
<evidence type="ECO:0000259" key="1">
    <source>
        <dbReference type="Pfam" id="PF15821"/>
    </source>
</evidence>
<sequence>LQTIIMADINADNTDNLLSTESSYGLELYNNTELEHYILDIDGNYDSSNVYRPRHVNALKIGLYCVDHASQTEVTEILDLKEISQDIQTLLQDIVNLKKDINTTKHVMQREHDSKLQAISMELYCRINEKV</sequence>
<dbReference type="EMBL" id="HACG01021254">
    <property type="protein sequence ID" value="CEK68119.1"/>
    <property type="molecule type" value="Transcribed_RNA"/>
</dbReference>
<dbReference type="InterPro" id="IPR040119">
    <property type="entry name" value="C10orf67-like"/>
</dbReference>
<dbReference type="Pfam" id="PF15821">
    <property type="entry name" value="DUF4709"/>
    <property type="match status" value="1"/>
</dbReference>
<dbReference type="AlphaFoldDB" id="A0A0B6ZHM3"/>